<reference evidence="2 3" key="1">
    <citation type="submission" date="2020-08" db="EMBL/GenBank/DDBJ databases">
        <title>Complete genome sequence of Entomobacter blattae G55GP.</title>
        <authorList>
            <person name="Poehlein A."/>
            <person name="Guzman J."/>
            <person name="Daniel R."/>
            <person name="Vilcinskas A."/>
        </authorList>
    </citation>
    <scope>NUCLEOTIDE SEQUENCE [LARGE SCALE GENOMIC DNA]</scope>
    <source>
        <strain evidence="2 3">G55GP</strain>
    </source>
</reference>
<evidence type="ECO:0000313" key="2">
    <source>
        <dbReference type="EMBL" id="QNT79307.1"/>
    </source>
</evidence>
<dbReference type="InterPro" id="IPR013557">
    <property type="entry name" value="AntA/B_antirep"/>
</dbReference>
<dbReference type="EMBL" id="CP060244">
    <property type="protein sequence ID" value="QNT79307.1"/>
    <property type="molecule type" value="Genomic_DNA"/>
</dbReference>
<name>A0A7H1NU47_9PROT</name>
<sequence length="286" mass="33152">MNNVTQVTQNSNNSIPEQFQAVATFCTATEVVIGGRKVLGIADARDLHKGLGVGRDYSTWIDERITKYGFIEKEDYNILFPKMGEQKGSGGHNKKQYVISLDMAKELAMVENNEQGKLIRRYFIWAENQLRDQQHKVVSTDQLSDVLAKVALIEASVQASTRATVQLASGAINIEKELIHLQDSQIFERYLPMKNFLDDMGYGSFRRGNLVTLASGWCREFAFNTRAVYRLQRSRETGRWLFHHELLRLWFNFSGKRRIQDYMQHRIDQLVFLNLQERKKKRKKIA</sequence>
<feature type="domain" description="AntA/AntB antirepressor" evidence="1">
    <location>
        <begin position="43"/>
        <end position="113"/>
    </location>
</feature>
<gene>
    <name evidence="2" type="ORF">JGUZn3_21040</name>
</gene>
<keyword evidence="3" id="KW-1185">Reference proteome</keyword>
<accession>A0A7H1NU47</accession>
<dbReference type="AlphaFoldDB" id="A0A7H1NU47"/>
<proteinExistence type="predicted"/>
<evidence type="ECO:0000259" key="1">
    <source>
        <dbReference type="Pfam" id="PF08346"/>
    </source>
</evidence>
<protein>
    <submittedName>
        <fullName evidence="2">AntA/AntB antirepressor</fullName>
    </submittedName>
</protein>
<dbReference type="Pfam" id="PF08346">
    <property type="entry name" value="AntA"/>
    <property type="match status" value="1"/>
</dbReference>
<dbReference type="Proteomes" id="UP000516349">
    <property type="component" value="Chromosome"/>
</dbReference>
<dbReference type="RefSeq" id="WP_203413484.1">
    <property type="nucleotide sequence ID" value="NZ_CP060244.1"/>
</dbReference>
<evidence type="ECO:0000313" key="3">
    <source>
        <dbReference type="Proteomes" id="UP000516349"/>
    </source>
</evidence>
<dbReference type="KEGG" id="ebla:JGUZn3_21040"/>
<organism evidence="2 3">
    <name type="scientific">Entomobacter blattae</name>
    <dbReference type="NCBI Taxonomy" id="2762277"/>
    <lineage>
        <taxon>Bacteria</taxon>
        <taxon>Pseudomonadati</taxon>
        <taxon>Pseudomonadota</taxon>
        <taxon>Alphaproteobacteria</taxon>
        <taxon>Acetobacterales</taxon>
        <taxon>Acetobacteraceae</taxon>
        <taxon>Entomobacter</taxon>
    </lineage>
</organism>